<dbReference type="InterPro" id="IPR011322">
    <property type="entry name" value="N-reg_PII-like_a/b"/>
</dbReference>
<keyword evidence="4" id="KW-1185">Reference proteome</keyword>
<organism evidence="3 4">
    <name type="scientific">Dethiobacter alkaliphilus AHT 1</name>
    <dbReference type="NCBI Taxonomy" id="555088"/>
    <lineage>
        <taxon>Bacteria</taxon>
        <taxon>Bacillati</taxon>
        <taxon>Bacillota</taxon>
        <taxon>Dethiobacteria</taxon>
        <taxon>Dethiobacterales</taxon>
        <taxon>Dethiobacteraceae</taxon>
        <taxon>Dethiobacter</taxon>
    </lineage>
</organism>
<dbReference type="PROSITE" id="PS51343">
    <property type="entry name" value="PII_GLNB_DOM"/>
    <property type="match status" value="1"/>
</dbReference>
<dbReference type="STRING" id="555088.DealDRAFT_3042"/>
<dbReference type="InterPro" id="IPR017918">
    <property type="entry name" value="N-reg_PII_CS"/>
</dbReference>
<dbReference type="PANTHER" id="PTHR30115:SF11">
    <property type="entry name" value="NITROGEN REGULATORY PROTEIN P-II HOMOLOG"/>
    <property type="match status" value="1"/>
</dbReference>
<comment type="similarity">
    <text evidence="2">Belongs to the P(II) protein family.</text>
</comment>
<comment type="caution">
    <text evidence="3">The sequence shown here is derived from an EMBL/GenBank/DDBJ whole genome shotgun (WGS) entry which is preliminary data.</text>
</comment>
<dbReference type="GO" id="GO:0030234">
    <property type="term" value="F:enzyme regulator activity"/>
    <property type="evidence" value="ECO:0007669"/>
    <property type="project" value="InterPro"/>
</dbReference>
<dbReference type="InterPro" id="IPR015867">
    <property type="entry name" value="N-reg_PII/ATP_PRibTrfase_C"/>
</dbReference>
<dbReference type="RefSeq" id="WP_008519051.1">
    <property type="nucleotide sequence ID" value="NZ_ACJM01000025.1"/>
</dbReference>
<keyword evidence="1" id="KW-0597">Phosphoprotein</keyword>
<name>C0GKN3_DETAL</name>
<feature type="modified residue" description="O-UMP-tyrosine" evidence="1">
    <location>
        <position position="51"/>
    </location>
</feature>
<evidence type="ECO:0000256" key="2">
    <source>
        <dbReference type="RuleBase" id="RU003936"/>
    </source>
</evidence>
<evidence type="ECO:0000313" key="3">
    <source>
        <dbReference type="EMBL" id="EEG76125.1"/>
    </source>
</evidence>
<dbReference type="Proteomes" id="UP000006443">
    <property type="component" value="Unassembled WGS sequence"/>
</dbReference>
<dbReference type="EMBL" id="ACJM01000025">
    <property type="protein sequence ID" value="EEG76125.1"/>
    <property type="molecule type" value="Genomic_DNA"/>
</dbReference>
<dbReference type="AlphaFoldDB" id="C0GKN3"/>
<dbReference type="GO" id="GO:0005524">
    <property type="term" value="F:ATP binding"/>
    <property type="evidence" value="ECO:0007669"/>
    <property type="project" value="TreeGrafter"/>
</dbReference>
<dbReference type="OrthoDB" id="9814202at2"/>
<dbReference type="Gene3D" id="3.30.70.120">
    <property type="match status" value="1"/>
</dbReference>
<evidence type="ECO:0000256" key="1">
    <source>
        <dbReference type="PIRSR" id="PIRSR602187-50"/>
    </source>
</evidence>
<dbReference type="Pfam" id="PF00543">
    <property type="entry name" value="P-II"/>
    <property type="match status" value="1"/>
</dbReference>
<protein>
    <submittedName>
        <fullName evidence="3">Nitrogen regulatory protein P-II</fullName>
    </submittedName>
</protein>
<sequence>MKKITCIIRPSKLEAVKERLGREGIQGMTVTHVTGCGLQKGSTAIYRGNLYEVNLLPKVKLELVVTAEKVDTLIDTIVAEAATGEIGDGKIFISPVDEVVRIRTGERGKEAI</sequence>
<dbReference type="PROSITE" id="PS00638">
    <property type="entry name" value="PII_GLNB_CTER"/>
    <property type="match status" value="1"/>
</dbReference>
<dbReference type="PRINTS" id="PR00340">
    <property type="entry name" value="PIIGLNB"/>
</dbReference>
<dbReference type="GO" id="GO:0005829">
    <property type="term" value="C:cytosol"/>
    <property type="evidence" value="ECO:0007669"/>
    <property type="project" value="TreeGrafter"/>
</dbReference>
<dbReference type="PANTHER" id="PTHR30115">
    <property type="entry name" value="NITROGEN REGULATORY PROTEIN P-II"/>
    <property type="match status" value="1"/>
</dbReference>
<evidence type="ECO:0000313" key="4">
    <source>
        <dbReference type="Proteomes" id="UP000006443"/>
    </source>
</evidence>
<gene>
    <name evidence="3" type="ORF">DealDRAFT_3042</name>
</gene>
<proteinExistence type="inferred from homology"/>
<dbReference type="SMART" id="SM00938">
    <property type="entry name" value="P-II"/>
    <property type="match status" value="1"/>
</dbReference>
<dbReference type="eggNOG" id="COG0347">
    <property type="taxonomic scope" value="Bacteria"/>
</dbReference>
<accession>C0GKN3</accession>
<dbReference type="GO" id="GO:0006808">
    <property type="term" value="P:regulation of nitrogen utilization"/>
    <property type="evidence" value="ECO:0007669"/>
    <property type="project" value="InterPro"/>
</dbReference>
<dbReference type="InterPro" id="IPR002187">
    <property type="entry name" value="N-reg_PII"/>
</dbReference>
<reference evidence="3 4" key="1">
    <citation type="submission" date="2009-02" db="EMBL/GenBank/DDBJ databases">
        <title>Sequencing of the draft genome and assembly of Dethiobacter alkaliphilus AHT 1.</title>
        <authorList>
            <consortium name="US DOE Joint Genome Institute (JGI-PGF)"/>
            <person name="Lucas S."/>
            <person name="Copeland A."/>
            <person name="Lapidus A."/>
            <person name="Glavina del Rio T."/>
            <person name="Dalin E."/>
            <person name="Tice H."/>
            <person name="Bruce D."/>
            <person name="Goodwin L."/>
            <person name="Pitluck S."/>
            <person name="Larimer F."/>
            <person name="Land M.L."/>
            <person name="Hauser L."/>
            <person name="Muyzer G."/>
        </authorList>
    </citation>
    <scope>NUCLEOTIDE SEQUENCE [LARGE SCALE GENOMIC DNA]</scope>
    <source>
        <strain evidence="3 4">AHT 1</strain>
    </source>
</reference>
<dbReference type="SUPFAM" id="SSF54913">
    <property type="entry name" value="GlnB-like"/>
    <property type="match status" value="1"/>
</dbReference>